<dbReference type="AlphaFoldDB" id="A0A2R8BHE4"/>
<dbReference type="PROSITE" id="PS00356">
    <property type="entry name" value="HTH_LACI_1"/>
    <property type="match status" value="1"/>
</dbReference>
<dbReference type="SMART" id="SM00354">
    <property type="entry name" value="HTH_LACI"/>
    <property type="match status" value="1"/>
</dbReference>
<evidence type="ECO:0000256" key="3">
    <source>
        <dbReference type="ARBA" id="ARBA00023163"/>
    </source>
</evidence>
<dbReference type="InterPro" id="IPR000843">
    <property type="entry name" value="HTH_LacI"/>
</dbReference>
<dbReference type="PANTHER" id="PTHR30146">
    <property type="entry name" value="LACI-RELATED TRANSCRIPTIONAL REPRESSOR"/>
    <property type="match status" value="1"/>
</dbReference>
<protein>
    <submittedName>
        <fullName evidence="5">HTH-type transcriptional regulator DegA</fullName>
    </submittedName>
</protein>
<evidence type="ECO:0000259" key="4">
    <source>
        <dbReference type="PROSITE" id="PS50932"/>
    </source>
</evidence>
<keyword evidence="2" id="KW-0238">DNA-binding</keyword>
<dbReference type="Pfam" id="PF13407">
    <property type="entry name" value="Peripla_BP_4"/>
    <property type="match status" value="1"/>
</dbReference>
<sequence>MKNPTLSDVAHSAGVSYATADRVINKRGNVAEKSTRKVRDAMVALGYVRNVAAANLSRKRIYRLAFLLPNGPNAFYDRIRSHLHGLSAHLAKDQISATAIGVDAFAVGGLKSCLSAIADQGFDGVAVVGLQSTELEAPIERLVEQGVHIIGLVSDLPKHLRSAYIGIDNVAAGRTAARLVGVSHGGQSGRIHILAGSTEAHDHADRLAGFYEVIRRDFPNLAVNDPVMTCDDPTVVKAEVEQVVDGSCGITALYNIGAGNGGLIDAMAQLNEAHRPFCVTHELMPDTCHALQHGHIDLVIDQGPDVEVNRALSVLKALIDGRSPLPAPDLVPTIYVRDNLPADPTLAMMKDTSHD</sequence>
<dbReference type="CDD" id="cd06307">
    <property type="entry name" value="PBP1_sugar_binding"/>
    <property type="match status" value="1"/>
</dbReference>
<accession>A0A2R8BHE4</accession>
<organism evidence="5 6">
    <name type="scientific">Ascidiaceihabitans donghaensis</name>
    <dbReference type="NCBI Taxonomy" id="1510460"/>
    <lineage>
        <taxon>Bacteria</taxon>
        <taxon>Pseudomonadati</taxon>
        <taxon>Pseudomonadota</taxon>
        <taxon>Alphaproteobacteria</taxon>
        <taxon>Rhodobacterales</taxon>
        <taxon>Paracoccaceae</taxon>
        <taxon>Ascidiaceihabitans</taxon>
    </lineage>
</organism>
<proteinExistence type="predicted"/>
<evidence type="ECO:0000256" key="1">
    <source>
        <dbReference type="ARBA" id="ARBA00023015"/>
    </source>
</evidence>
<evidence type="ECO:0000313" key="5">
    <source>
        <dbReference type="EMBL" id="SPH22385.1"/>
    </source>
</evidence>
<dbReference type="CDD" id="cd01392">
    <property type="entry name" value="HTH_LacI"/>
    <property type="match status" value="1"/>
</dbReference>
<dbReference type="GO" id="GO:0003700">
    <property type="term" value="F:DNA-binding transcription factor activity"/>
    <property type="evidence" value="ECO:0007669"/>
    <property type="project" value="TreeGrafter"/>
</dbReference>
<dbReference type="InterPro" id="IPR025997">
    <property type="entry name" value="SBP_2_dom"/>
</dbReference>
<dbReference type="InterPro" id="IPR028082">
    <property type="entry name" value="Peripla_BP_I"/>
</dbReference>
<dbReference type="Gene3D" id="1.10.260.40">
    <property type="entry name" value="lambda repressor-like DNA-binding domains"/>
    <property type="match status" value="1"/>
</dbReference>
<dbReference type="EMBL" id="OMOR01000001">
    <property type="protein sequence ID" value="SPH22385.1"/>
    <property type="molecule type" value="Genomic_DNA"/>
</dbReference>
<dbReference type="SUPFAM" id="SSF53822">
    <property type="entry name" value="Periplasmic binding protein-like I"/>
    <property type="match status" value="1"/>
</dbReference>
<dbReference type="RefSeq" id="WP_181364507.1">
    <property type="nucleotide sequence ID" value="NZ_OMOR01000001.1"/>
</dbReference>
<gene>
    <name evidence="5" type="primary">degA</name>
    <name evidence="5" type="ORF">ASD8599_03127</name>
</gene>
<feature type="domain" description="HTH lacI-type" evidence="4">
    <location>
        <begin position="4"/>
        <end position="58"/>
    </location>
</feature>
<evidence type="ECO:0000313" key="6">
    <source>
        <dbReference type="Proteomes" id="UP000244880"/>
    </source>
</evidence>
<reference evidence="5 6" key="1">
    <citation type="submission" date="2018-03" db="EMBL/GenBank/DDBJ databases">
        <authorList>
            <person name="Keele B.F."/>
        </authorList>
    </citation>
    <scope>NUCLEOTIDE SEQUENCE [LARGE SCALE GENOMIC DNA]</scope>
    <source>
        <strain evidence="5 6">CECT 8599</strain>
    </source>
</reference>
<dbReference type="PROSITE" id="PS50932">
    <property type="entry name" value="HTH_LACI_2"/>
    <property type="match status" value="1"/>
</dbReference>
<dbReference type="InterPro" id="IPR010982">
    <property type="entry name" value="Lambda_DNA-bd_dom_sf"/>
</dbReference>
<dbReference type="Gene3D" id="3.40.50.2300">
    <property type="match status" value="2"/>
</dbReference>
<name>A0A2R8BHE4_9RHOB</name>
<dbReference type="PANTHER" id="PTHR30146:SF152">
    <property type="entry name" value="TRANSCRIPTIONAL REGULATORY PROTEIN"/>
    <property type="match status" value="1"/>
</dbReference>
<evidence type="ECO:0000256" key="2">
    <source>
        <dbReference type="ARBA" id="ARBA00023125"/>
    </source>
</evidence>
<dbReference type="GO" id="GO:0000976">
    <property type="term" value="F:transcription cis-regulatory region binding"/>
    <property type="evidence" value="ECO:0007669"/>
    <property type="project" value="TreeGrafter"/>
</dbReference>
<keyword evidence="6" id="KW-1185">Reference proteome</keyword>
<keyword evidence="3" id="KW-0804">Transcription</keyword>
<dbReference type="Pfam" id="PF00356">
    <property type="entry name" value="LacI"/>
    <property type="match status" value="1"/>
</dbReference>
<dbReference type="SUPFAM" id="SSF47413">
    <property type="entry name" value="lambda repressor-like DNA-binding domains"/>
    <property type="match status" value="1"/>
</dbReference>
<keyword evidence="1" id="KW-0805">Transcription regulation</keyword>
<dbReference type="Proteomes" id="UP000244880">
    <property type="component" value="Unassembled WGS sequence"/>
</dbReference>